<evidence type="ECO:0000256" key="1">
    <source>
        <dbReference type="SAM" id="MobiDB-lite"/>
    </source>
</evidence>
<organism evidence="2 3">
    <name type="scientific">Serratia proteamaculans</name>
    <dbReference type="NCBI Taxonomy" id="28151"/>
    <lineage>
        <taxon>Bacteria</taxon>
        <taxon>Pseudomonadati</taxon>
        <taxon>Pseudomonadota</taxon>
        <taxon>Gammaproteobacteria</taxon>
        <taxon>Enterobacterales</taxon>
        <taxon>Yersiniaceae</taxon>
        <taxon>Serratia</taxon>
    </lineage>
</organism>
<keyword evidence="3" id="KW-1185">Reference proteome</keyword>
<reference evidence="2 3" key="1">
    <citation type="submission" date="2020-12" db="EMBL/GenBank/DDBJ databases">
        <title>Enhanced detection system for hospital associated transmission using whole genome sequencing surveillance.</title>
        <authorList>
            <person name="Harrison L.H."/>
            <person name="Van Tyne D."/>
            <person name="Marsh J.W."/>
            <person name="Griffith M.P."/>
            <person name="Snyder D.J."/>
            <person name="Cooper V.S."/>
            <person name="Mustapha M."/>
        </authorList>
    </citation>
    <scope>NUCLEOTIDE SEQUENCE [LARGE SCALE GENOMIC DNA]</scope>
    <source>
        <strain evidence="2 3">SER00238</strain>
    </source>
</reference>
<evidence type="ECO:0000313" key="2">
    <source>
        <dbReference type="EMBL" id="MBI6182187.1"/>
    </source>
</evidence>
<accession>A0ABS0TVN5</accession>
<evidence type="ECO:0000313" key="3">
    <source>
        <dbReference type="Proteomes" id="UP000639004"/>
    </source>
</evidence>
<dbReference type="Proteomes" id="UP000639004">
    <property type="component" value="Unassembled WGS sequence"/>
</dbReference>
<feature type="region of interest" description="Disordered" evidence="1">
    <location>
        <begin position="26"/>
        <end position="60"/>
    </location>
</feature>
<sequence>MTIAVWNLAPNLGAIFYKANRGKTNGMTSLTAGKDRQPTGVKKPTEVGSFTPDADQSNRE</sequence>
<proteinExistence type="predicted"/>
<dbReference type="EMBL" id="JAEHSL010000015">
    <property type="protein sequence ID" value="MBI6182187.1"/>
    <property type="molecule type" value="Genomic_DNA"/>
</dbReference>
<dbReference type="RefSeq" id="WP_198642423.1">
    <property type="nucleotide sequence ID" value="NZ_CAMISV010000001.1"/>
</dbReference>
<name>A0ABS0TVN5_SERPR</name>
<protein>
    <submittedName>
        <fullName evidence="2">Uncharacterized protein</fullName>
    </submittedName>
</protein>
<comment type="caution">
    <text evidence="2">The sequence shown here is derived from an EMBL/GenBank/DDBJ whole genome shotgun (WGS) entry which is preliminary data.</text>
</comment>
<gene>
    <name evidence="2" type="ORF">JEQ07_17540</name>
</gene>